<dbReference type="InterPro" id="IPR002867">
    <property type="entry name" value="IBR_dom"/>
</dbReference>
<keyword evidence="11" id="KW-0862">Zinc</keyword>
<evidence type="ECO:0000256" key="13">
    <source>
        <dbReference type="ARBA" id="ARBA00023136"/>
    </source>
</evidence>
<dbReference type="EC" id="2.3.2.31" evidence="4"/>
<dbReference type="InterPro" id="IPR044066">
    <property type="entry name" value="TRIAD_supradom"/>
</dbReference>
<evidence type="ECO:0000256" key="9">
    <source>
        <dbReference type="ARBA" id="ARBA00022771"/>
    </source>
</evidence>
<dbReference type="CDD" id="cd23134">
    <property type="entry name" value="RING-HC_ITT1-like"/>
    <property type="match status" value="1"/>
</dbReference>
<dbReference type="AlphaFoldDB" id="A0A8H6IKQ6"/>
<evidence type="ECO:0000256" key="5">
    <source>
        <dbReference type="ARBA" id="ARBA00022679"/>
    </source>
</evidence>
<dbReference type="InterPro" id="IPR017907">
    <property type="entry name" value="Znf_RING_CS"/>
</dbReference>
<dbReference type="GO" id="GO:0016567">
    <property type="term" value="P:protein ubiquitination"/>
    <property type="evidence" value="ECO:0007669"/>
    <property type="project" value="InterPro"/>
</dbReference>
<gene>
    <name evidence="19" type="ORF">DFP72DRAFT_997250</name>
</gene>
<dbReference type="Proteomes" id="UP000521943">
    <property type="component" value="Unassembled WGS sequence"/>
</dbReference>
<comment type="subcellular location">
    <subcellularLocation>
        <location evidence="2">Membrane</location>
        <topology evidence="2">Single-pass membrane protein</topology>
    </subcellularLocation>
</comment>
<keyword evidence="20" id="KW-1185">Reference proteome</keyword>
<dbReference type="PANTHER" id="PTHR11685">
    <property type="entry name" value="RBR FAMILY RING FINGER AND IBR DOMAIN-CONTAINING"/>
    <property type="match status" value="1"/>
</dbReference>
<name>A0A8H6IKQ6_9AGAR</name>
<accession>A0A8H6IKQ6</accession>
<dbReference type="SMART" id="SM00591">
    <property type="entry name" value="RWD"/>
    <property type="match status" value="1"/>
</dbReference>
<dbReference type="InterPro" id="IPR016135">
    <property type="entry name" value="UBQ-conjugating_enzyme/RWD"/>
</dbReference>
<dbReference type="Pfam" id="PF22191">
    <property type="entry name" value="IBR_1"/>
    <property type="match status" value="1"/>
</dbReference>
<dbReference type="Gene3D" id="3.10.110.10">
    <property type="entry name" value="Ubiquitin Conjugating Enzyme"/>
    <property type="match status" value="1"/>
</dbReference>
<keyword evidence="9 15" id="KW-0863">Zinc-finger</keyword>
<dbReference type="InterPro" id="IPR001841">
    <property type="entry name" value="Znf_RING"/>
</dbReference>
<evidence type="ECO:0000259" key="18">
    <source>
        <dbReference type="PROSITE" id="PS51873"/>
    </source>
</evidence>
<feature type="domain" description="RING-type" evidence="16">
    <location>
        <begin position="194"/>
        <end position="239"/>
    </location>
</feature>
<dbReference type="InterPro" id="IPR031127">
    <property type="entry name" value="E3_UB_ligase_RBR"/>
</dbReference>
<dbReference type="GO" id="GO:0031090">
    <property type="term" value="C:organelle membrane"/>
    <property type="evidence" value="ECO:0007669"/>
    <property type="project" value="UniProtKB-ARBA"/>
</dbReference>
<dbReference type="Pfam" id="PF01485">
    <property type="entry name" value="IBR"/>
    <property type="match status" value="1"/>
</dbReference>
<proteinExistence type="inferred from homology"/>
<evidence type="ECO:0000256" key="3">
    <source>
        <dbReference type="ARBA" id="ARBA00004906"/>
    </source>
</evidence>
<dbReference type="Gene3D" id="3.30.40.10">
    <property type="entry name" value="Zinc/RING finger domain, C3HC4 (zinc finger)"/>
    <property type="match status" value="1"/>
</dbReference>
<feature type="domain" description="RING-type" evidence="18">
    <location>
        <begin position="190"/>
        <end position="444"/>
    </location>
</feature>
<keyword evidence="6" id="KW-0812">Transmembrane</keyword>
<dbReference type="InterPro" id="IPR047548">
    <property type="entry name" value="Rcat_RBR_RNF14"/>
</dbReference>
<evidence type="ECO:0000259" key="16">
    <source>
        <dbReference type="PROSITE" id="PS50089"/>
    </source>
</evidence>
<dbReference type="PROSITE" id="PS50089">
    <property type="entry name" value="ZF_RING_2"/>
    <property type="match status" value="1"/>
</dbReference>
<dbReference type="GO" id="GO:0005737">
    <property type="term" value="C:cytoplasm"/>
    <property type="evidence" value="ECO:0007669"/>
    <property type="project" value="UniProtKB-ARBA"/>
</dbReference>
<dbReference type="GO" id="GO:0008270">
    <property type="term" value="F:zinc ion binding"/>
    <property type="evidence" value="ECO:0007669"/>
    <property type="project" value="UniProtKB-KW"/>
</dbReference>
<comment type="pathway">
    <text evidence="3">Protein modification; protein ubiquitination.</text>
</comment>
<evidence type="ECO:0000256" key="14">
    <source>
        <dbReference type="ARBA" id="ARBA00044508"/>
    </source>
</evidence>
<organism evidence="19 20">
    <name type="scientific">Ephemerocybe angulata</name>
    <dbReference type="NCBI Taxonomy" id="980116"/>
    <lineage>
        <taxon>Eukaryota</taxon>
        <taxon>Fungi</taxon>
        <taxon>Dikarya</taxon>
        <taxon>Basidiomycota</taxon>
        <taxon>Agaricomycotina</taxon>
        <taxon>Agaricomycetes</taxon>
        <taxon>Agaricomycetidae</taxon>
        <taxon>Agaricales</taxon>
        <taxon>Agaricineae</taxon>
        <taxon>Psathyrellaceae</taxon>
        <taxon>Ephemerocybe</taxon>
    </lineage>
</organism>
<evidence type="ECO:0000256" key="11">
    <source>
        <dbReference type="ARBA" id="ARBA00022833"/>
    </source>
</evidence>
<evidence type="ECO:0000256" key="10">
    <source>
        <dbReference type="ARBA" id="ARBA00022786"/>
    </source>
</evidence>
<evidence type="ECO:0000313" key="20">
    <source>
        <dbReference type="Proteomes" id="UP000521943"/>
    </source>
</evidence>
<dbReference type="SUPFAM" id="SSF54495">
    <property type="entry name" value="UBC-like"/>
    <property type="match status" value="1"/>
</dbReference>
<evidence type="ECO:0000256" key="8">
    <source>
        <dbReference type="ARBA" id="ARBA00022737"/>
    </source>
</evidence>
<keyword evidence="12" id="KW-1133">Transmembrane helix</keyword>
<evidence type="ECO:0000256" key="12">
    <source>
        <dbReference type="ARBA" id="ARBA00022989"/>
    </source>
</evidence>
<keyword evidence="7" id="KW-0479">Metal-binding</keyword>
<evidence type="ECO:0000256" key="1">
    <source>
        <dbReference type="ARBA" id="ARBA00001798"/>
    </source>
</evidence>
<comment type="catalytic activity">
    <reaction evidence="1">
        <text>[E2 ubiquitin-conjugating enzyme]-S-ubiquitinyl-L-cysteine + [acceptor protein]-L-lysine = [E2 ubiquitin-conjugating enzyme]-L-cysteine + [acceptor protein]-N(6)-ubiquitinyl-L-lysine.</text>
        <dbReference type="EC" id="2.3.2.31"/>
    </reaction>
</comment>
<keyword evidence="8" id="KW-0677">Repeat</keyword>
<dbReference type="GO" id="GO:0061630">
    <property type="term" value="F:ubiquitin protein ligase activity"/>
    <property type="evidence" value="ECO:0007669"/>
    <property type="project" value="UniProtKB-EC"/>
</dbReference>
<comment type="similarity">
    <text evidence="14">Belongs to the RBR family. RNF14 subfamily.</text>
</comment>
<keyword evidence="10" id="KW-0833">Ubl conjugation pathway</keyword>
<dbReference type="CDD" id="cd20341">
    <property type="entry name" value="BRcat_RBR_RNF14"/>
    <property type="match status" value="1"/>
</dbReference>
<dbReference type="PROSITE" id="PS50908">
    <property type="entry name" value="RWD"/>
    <property type="match status" value="1"/>
</dbReference>
<feature type="domain" description="RWD" evidence="17">
    <location>
        <begin position="23"/>
        <end position="151"/>
    </location>
</feature>
<evidence type="ECO:0000259" key="17">
    <source>
        <dbReference type="PROSITE" id="PS50908"/>
    </source>
</evidence>
<dbReference type="PROSITE" id="PS00518">
    <property type="entry name" value="ZF_RING_1"/>
    <property type="match status" value="1"/>
</dbReference>
<dbReference type="Gene3D" id="1.20.120.1750">
    <property type="match status" value="1"/>
</dbReference>
<dbReference type="SMART" id="SM00184">
    <property type="entry name" value="RING"/>
    <property type="match status" value="2"/>
</dbReference>
<reference evidence="19 20" key="1">
    <citation type="submission" date="2020-07" db="EMBL/GenBank/DDBJ databases">
        <title>Comparative genomics of pyrophilous fungi reveals a link between fire events and developmental genes.</title>
        <authorList>
            <consortium name="DOE Joint Genome Institute"/>
            <person name="Steindorff A.S."/>
            <person name="Carver A."/>
            <person name="Calhoun S."/>
            <person name="Stillman K."/>
            <person name="Liu H."/>
            <person name="Lipzen A."/>
            <person name="Pangilinan J."/>
            <person name="Labutti K."/>
            <person name="Bruns T.D."/>
            <person name="Grigoriev I.V."/>
        </authorList>
    </citation>
    <scope>NUCLEOTIDE SEQUENCE [LARGE SCALE GENOMIC DNA]</scope>
    <source>
        <strain evidence="19 20">CBS 144469</strain>
    </source>
</reference>
<dbReference type="CDD" id="cd23820">
    <property type="entry name" value="RWD_RNF14"/>
    <property type="match status" value="1"/>
</dbReference>
<dbReference type="Pfam" id="PF05773">
    <property type="entry name" value="RWD"/>
    <property type="match status" value="1"/>
</dbReference>
<dbReference type="FunFam" id="3.30.40.10:FF:000051">
    <property type="entry name" value="RBR-type E3 ubiquitin transferase"/>
    <property type="match status" value="1"/>
</dbReference>
<dbReference type="InterPro" id="IPR006575">
    <property type="entry name" value="RWD_dom"/>
</dbReference>
<keyword evidence="5" id="KW-0808">Transferase</keyword>
<dbReference type="EMBL" id="JACGCI010000001">
    <property type="protein sequence ID" value="KAF6766272.1"/>
    <property type="molecule type" value="Genomic_DNA"/>
</dbReference>
<evidence type="ECO:0000313" key="19">
    <source>
        <dbReference type="EMBL" id="KAF6766272.1"/>
    </source>
</evidence>
<dbReference type="CDD" id="cd20354">
    <property type="entry name" value="Rcat_RBR_RNF14"/>
    <property type="match status" value="1"/>
</dbReference>
<comment type="caution">
    <text evidence="19">The sequence shown here is derived from an EMBL/GenBank/DDBJ whole genome shotgun (WGS) entry which is preliminary data.</text>
</comment>
<protein>
    <recommendedName>
        <fullName evidence="4">RBR-type E3 ubiquitin transferase</fullName>
        <ecNumber evidence="4">2.3.2.31</ecNumber>
    </recommendedName>
</protein>
<keyword evidence="13" id="KW-0472">Membrane</keyword>
<dbReference type="PROSITE" id="PS51873">
    <property type="entry name" value="TRIAD"/>
    <property type="match status" value="1"/>
</dbReference>
<evidence type="ECO:0000256" key="2">
    <source>
        <dbReference type="ARBA" id="ARBA00004167"/>
    </source>
</evidence>
<sequence>MPIPTTTHPSQEVLDECQILQKEEFEVLESIYPEYVSSHLNEGNLKLEVPVELEHPQDVTIARDVPSDSSAFPMSETVSVSTLPALLIHISLPSTYPLEESPRISSIRATHLWLPRIGKLNKLLTDMWQAGDGVLYMWLEYLRTGEFLKALELVDGSDSKILITHPNPPSLAPLLLSSDQRSQSSQFAKNTYPCSVCLATLKGSKCLQLSCKHIFCRGCLQDFWGMCIEEGDVGRVGCPDPDCVKRKREANEEEVARVVSGEEVDRWRWLREKRNLEKDPTIVHCPVDNCQSPVKKPANEDPESGWARFRQCSRCKFTFCSFCRRTWHGPISPCVIAHSEKVVLEYLASDEGSVERERIEQQYGKGNIAKLVNRYNEEIANNEWMKNSTTECPGCSCRVEKSLGCNHMTCWKCGKHFCYRCGAAISAADPYAHFSQPGRCYQKLFDFEAQDLEWQDMGEFVDV</sequence>
<evidence type="ECO:0000256" key="6">
    <source>
        <dbReference type="ARBA" id="ARBA00022692"/>
    </source>
</evidence>
<dbReference type="SMART" id="SM00647">
    <property type="entry name" value="IBR"/>
    <property type="match status" value="2"/>
</dbReference>
<dbReference type="SUPFAM" id="SSF57850">
    <property type="entry name" value="RING/U-box"/>
    <property type="match status" value="3"/>
</dbReference>
<dbReference type="OrthoDB" id="1431934at2759"/>
<evidence type="ECO:0000256" key="15">
    <source>
        <dbReference type="PROSITE-ProRule" id="PRU00175"/>
    </source>
</evidence>
<evidence type="ECO:0000256" key="7">
    <source>
        <dbReference type="ARBA" id="ARBA00022723"/>
    </source>
</evidence>
<dbReference type="InterPro" id="IPR013083">
    <property type="entry name" value="Znf_RING/FYVE/PHD"/>
</dbReference>
<evidence type="ECO:0000256" key="4">
    <source>
        <dbReference type="ARBA" id="ARBA00012251"/>
    </source>
</evidence>